<dbReference type="PATRIC" id="fig|453.4.peg.2838"/>
<keyword evidence="3" id="KW-1185">Reference proteome</keyword>
<evidence type="ECO:0000313" key="1">
    <source>
        <dbReference type="EMBL" id="KTC94924.1"/>
    </source>
</evidence>
<gene>
    <name evidence="1" type="ORF">Lfee_2588</name>
    <name evidence="2" type="ORF">NCTC12022_02769</name>
</gene>
<evidence type="ECO:0000313" key="4">
    <source>
        <dbReference type="Proteomes" id="UP000251942"/>
    </source>
</evidence>
<proteinExistence type="predicted"/>
<evidence type="ECO:0000313" key="3">
    <source>
        <dbReference type="Proteomes" id="UP000054698"/>
    </source>
</evidence>
<protein>
    <recommendedName>
        <fullName evidence="5">Serine protease</fullName>
    </recommendedName>
</protein>
<dbReference type="AlphaFoldDB" id="A0A0W0TH13"/>
<dbReference type="EMBL" id="UASS01000032">
    <property type="protein sequence ID" value="SPX62012.1"/>
    <property type="molecule type" value="Genomic_DNA"/>
</dbReference>
<evidence type="ECO:0000313" key="2">
    <source>
        <dbReference type="EMBL" id="SPX62012.1"/>
    </source>
</evidence>
<sequence>MKPTNELLNNIRKLITGYANSNSAPIFFYKCKNTAEFRNGTIFFLKTSHQVIGITAYHVYEEYLNFKSDSNTKLQIGDELFKPEENIIDKSKELDLITFEIKNNFLFKINKDAFPRPEKRISVKKNQTVFFAGYPGGDRIHTSFLNVNFGIFGALCVVESVSQISIKLVLDEQYVIDSPDKMPIDYKLGGISGAALFSIEESESGITLFSLGGVVSEAGDTLKIISCIPIEFISDDGKIIKNN</sequence>
<dbReference type="RefSeq" id="WP_058447432.1">
    <property type="nucleotide sequence ID" value="NZ_CAAAHT010000078.1"/>
</dbReference>
<evidence type="ECO:0008006" key="5">
    <source>
        <dbReference type="Google" id="ProtNLM"/>
    </source>
</evidence>
<reference evidence="2 4" key="2">
    <citation type="submission" date="2018-06" db="EMBL/GenBank/DDBJ databases">
        <authorList>
            <consortium name="Pathogen Informatics"/>
            <person name="Doyle S."/>
        </authorList>
    </citation>
    <scope>NUCLEOTIDE SEQUENCE [LARGE SCALE GENOMIC DNA]</scope>
    <source>
        <strain evidence="2 4">NCTC12022</strain>
    </source>
</reference>
<dbReference type="OrthoDB" id="7062169at2"/>
<dbReference type="Proteomes" id="UP000054698">
    <property type="component" value="Unassembled WGS sequence"/>
</dbReference>
<dbReference type="EMBL" id="LNYB01000085">
    <property type="protein sequence ID" value="KTC94924.1"/>
    <property type="molecule type" value="Genomic_DNA"/>
</dbReference>
<dbReference type="Proteomes" id="UP000251942">
    <property type="component" value="Unassembled WGS sequence"/>
</dbReference>
<dbReference type="STRING" id="453.Lfee_2588"/>
<reference evidence="1 3" key="1">
    <citation type="submission" date="2015-11" db="EMBL/GenBank/DDBJ databases">
        <title>Genomic analysis of 38 Legionella species identifies large and diverse effector repertoires.</title>
        <authorList>
            <person name="Burstein D."/>
            <person name="Amaro F."/>
            <person name="Zusman T."/>
            <person name="Lifshitz Z."/>
            <person name="Cohen O."/>
            <person name="Gilbert J.A."/>
            <person name="Pupko T."/>
            <person name="Shuman H.A."/>
            <person name="Segal G."/>
        </authorList>
    </citation>
    <scope>NUCLEOTIDE SEQUENCE [LARGE SCALE GENOMIC DNA]</scope>
    <source>
        <strain evidence="1 3">WO-44C</strain>
    </source>
</reference>
<accession>A0A0W0TH13</accession>
<organism evidence="1 3">
    <name type="scientific">Legionella feeleii</name>
    <dbReference type="NCBI Taxonomy" id="453"/>
    <lineage>
        <taxon>Bacteria</taxon>
        <taxon>Pseudomonadati</taxon>
        <taxon>Pseudomonadota</taxon>
        <taxon>Gammaproteobacteria</taxon>
        <taxon>Legionellales</taxon>
        <taxon>Legionellaceae</taxon>
        <taxon>Legionella</taxon>
    </lineage>
</organism>
<name>A0A0W0TH13_9GAMM</name>